<evidence type="ECO:0000313" key="3">
    <source>
        <dbReference type="Proteomes" id="UP000631670"/>
    </source>
</evidence>
<dbReference type="PANTHER" id="PTHR11051:SF8">
    <property type="entry name" value="PROTEIN-GLUCOSYLGALACTOSYLHYDROXYLYSINE GLUCOSIDASE"/>
    <property type="match status" value="1"/>
</dbReference>
<gene>
    <name evidence="2" type="ORF">H4696_000317</name>
</gene>
<evidence type="ECO:0000313" key="2">
    <source>
        <dbReference type="EMBL" id="MBE1493217.1"/>
    </source>
</evidence>
<dbReference type="InterPro" id="IPR005195">
    <property type="entry name" value="Glyco_hydro_65_M"/>
</dbReference>
<proteinExistence type="predicted"/>
<dbReference type="InterPro" id="IPR012341">
    <property type="entry name" value="6hp_glycosidase-like_sf"/>
</dbReference>
<protein>
    <submittedName>
        <fullName evidence="2">Trehalose/maltose hydrolase-like predicted phosphorylase</fullName>
    </submittedName>
</protein>
<keyword evidence="3" id="KW-1185">Reference proteome</keyword>
<dbReference type="SUPFAM" id="SSF48208">
    <property type="entry name" value="Six-hairpin glycosidases"/>
    <property type="match status" value="1"/>
</dbReference>
<dbReference type="Proteomes" id="UP000631670">
    <property type="component" value="Unassembled WGS sequence"/>
</dbReference>
<dbReference type="Gene3D" id="1.50.10.10">
    <property type="match status" value="1"/>
</dbReference>
<sequence length="93" mass="10711">MRVISQSTWRQAWRHVWQRLHLSAGLDSRDGQEHNARRAVNVHLFHLAQTLSQHTADLDAGVPARGLHGEGYRGHVFWDELHVFPCRTRASPN</sequence>
<reference evidence="2 3" key="1">
    <citation type="submission" date="2020-10" db="EMBL/GenBank/DDBJ databases">
        <title>Sequencing the genomes of 1000 actinobacteria strains.</title>
        <authorList>
            <person name="Klenk H.-P."/>
        </authorList>
    </citation>
    <scope>NUCLEOTIDE SEQUENCE [LARGE SCALE GENOMIC DNA]</scope>
    <source>
        <strain evidence="2 3">DSM 44653</strain>
    </source>
</reference>
<comment type="caution">
    <text evidence="2">The sequence shown here is derived from an EMBL/GenBank/DDBJ whole genome shotgun (WGS) entry which is preliminary data.</text>
</comment>
<dbReference type="EMBL" id="JADBEG010000001">
    <property type="protein sequence ID" value="MBE1493217.1"/>
    <property type="molecule type" value="Genomic_DNA"/>
</dbReference>
<evidence type="ECO:0000259" key="1">
    <source>
        <dbReference type="Pfam" id="PF03632"/>
    </source>
</evidence>
<dbReference type="Pfam" id="PF03632">
    <property type="entry name" value="Glyco_hydro_65m"/>
    <property type="match status" value="1"/>
</dbReference>
<dbReference type="PANTHER" id="PTHR11051">
    <property type="entry name" value="GLYCOSYL HYDROLASE-RELATED"/>
    <property type="match status" value="1"/>
</dbReference>
<name>A0ABR9HQL8_9PSEU</name>
<dbReference type="InterPro" id="IPR008928">
    <property type="entry name" value="6-hairpin_glycosidase_sf"/>
</dbReference>
<feature type="domain" description="Glycoside hydrolase family 65 central catalytic" evidence="1">
    <location>
        <begin position="42"/>
        <end position="92"/>
    </location>
</feature>
<organism evidence="2 3">
    <name type="scientific">Amycolatopsis lexingtonensis</name>
    <dbReference type="NCBI Taxonomy" id="218822"/>
    <lineage>
        <taxon>Bacteria</taxon>
        <taxon>Bacillati</taxon>
        <taxon>Actinomycetota</taxon>
        <taxon>Actinomycetes</taxon>
        <taxon>Pseudonocardiales</taxon>
        <taxon>Pseudonocardiaceae</taxon>
        <taxon>Amycolatopsis</taxon>
    </lineage>
</organism>
<accession>A0ABR9HQL8</accession>